<evidence type="ECO:0000256" key="1">
    <source>
        <dbReference type="SAM" id="Coils"/>
    </source>
</evidence>
<keyword evidence="1" id="KW-0175">Coiled coil</keyword>
<dbReference type="Pfam" id="PF07793">
    <property type="entry name" value="DUF1631"/>
    <property type="match status" value="2"/>
</dbReference>
<keyword evidence="3" id="KW-1185">Reference proteome</keyword>
<sequence length="576" mass="64997">MAQYQDVRELLGVGPLTAPAKLGDISELETTFYQADDPWAAYRELPFARQAGLPGLYAAWLWHALQDNVQCDHALDASRSAMIGAIVAYVASDEPLTVAHVKQNRQLFDQCFFHLRTWYSGLGPTGRKFTERLTALSESLTKGPEQWAAALTSFNQACDKELDRAAMLAERMQTSELGHIKIAHAQQRVTGIYNDVVALHQLPEATLDFIDHIVLPSLQYLLINESDQAPDWSFWMRILRLIVWSVNPEKSPEDRQAFFNKGPVLLSQLENQSVSKAFSGNVYRDYVDEFSTQIITLLKGQTIETVTAPKRQVSAEVESLSQLQNGGAEHHFSAGDWLEFDSGETLIRCQFLMQAPGTDTLLFVNRSGHKVLQKTVEQMSACFDAGIAQEIPKIPSLSAALAAVNARMENLHERLTTQALAEQQEREKLERQKQALIQAKKRQLLVKKEAEVKARAEAERLALERAAREQAIKARQLSEAREAREQQLRDTLDNLTLGTWADLPLDDGKAVRCKLAVSMRSTNKYIFVDRVGRKVAELLYDDLLGYLLRDEAVFYKPEQGFENRLETIVRGLRRTE</sequence>
<proteinExistence type="predicted"/>
<dbReference type="EMBL" id="JBHRTL010000007">
    <property type="protein sequence ID" value="MFC3155842.1"/>
    <property type="molecule type" value="Genomic_DNA"/>
</dbReference>
<evidence type="ECO:0000313" key="2">
    <source>
        <dbReference type="EMBL" id="MFC3155842.1"/>
    </source>
</evidence>
<name>A0ABV7HW01_9GAMM</name>
<reference evidence="3" key="1">
    <citation type="journal article" date="2019" name="Int. J. Syst. Evol. Microbiol.">
        <title>The Global Catalogue of Microorganisms (GCM) 10K type strain sequencing project: providing services to taxonomists for standard genome sequencing and annotation.</title>
        <authorList>
            <consortium name="The Broad Institute Genomics Platform"/>
            <consortium name="The Broad Institute Genome Sequencing Center for Infectious Disease"/>
            <person name="Wu L."/>
            <person name="Ma J."/>
        </authorList>
    </citation>
    <scope>NUCLEOTIDE SEQUENCE [LARGE SCALE GENOMIC DNA]</scope>
    <source>
        <strain evidence="3">KCTC 52141</strain>
    </source>
</reference>
<gene>
    <name evidence="2" type="ORF">ACFOEB_11575</name>
</gene>
<feature type="coiled-coil region" evidence="1">
    <location>
        <begin position="405"/>
        <end position="494"/>
    </location>
</feature>
<dbReference type="InterPro" id="IPR012434">
    <property type="entry name" value="DUF1631"/>
</dbReference>
<organism evidence="2 3">
    <name type="scientific">Gilvimarinus japonicus</name>
    <dbReference type="NCBI Taxonomy" id="1796469"/>
    <lineage>
        <taxon>Bacteria</taxon>
        <taxon>Pseudomonadati</taxon>
        <taxon>Pseudomonadota</taxon>
        <taxon>Gammaproteobacteria</taxon>
        <taxon>Cellvibrionales</taxon>
        <taxon>Cellvibrionaceae</taxon>
        <taxon>Gilvimarinus</taxon>
    </lineage>
</organism>
<comment type="caution">
    <text evidence="2">The sequence shown here is derived from an EMBL/GenBank/DDBJ whole genome shotgun (WGS) entry which is preliminary data.</text>
</comment>
<accession>A0ABV7HW01</accession>
<dbReference type="RefSeq" id="WP_382416794.1">
    <property type="nucleotide sequence ID" value="NZ_AP031500.1"/>
</dbReference>
<dbReference type="Proteomes" id="UP001595548">
    <property type="component" value="Unassembled WGS sequence"/>
</dbReference>
<evidence type="ECO:0000313" key="3">
    <source>
        <dbReference type="Proteomes" id="UP001595548"/>
    </source>
</evidence>
<protein>
    <submittedName>
        <fullName evidence="2">DUF1631 family protein</fullName>
    </submittedName>
</protein>